<dbReference type="SUPFAM" id="SSF64307">
    <property type="entry name" value="SirA-like"/>
    <property type="match status" value="1"/>
</dbReference>
<evidence type="ECO:0000256" key="6">
    <source>
        <dbReference type="ARBA" id="ARBA00023284"/>
    </source>
</evidence>
<organism evidence="8 9">
    <name type="scientific">Hypnocyclicus thermotrophus</name>
    <dbReference type="NCBI Taxonomy" id="1627895"/>
    <lineage>
        <taxon>Bacteria</taxon>
        <taxon>Fusobacteriati</taxon>
        <taxon>Fusobacteriota</taxon>
        <taxon>Fusobacteriia</taxon>
        <taxon>Fusobacteriales</taxon>
        <taxon>Fusobacteriaceae</taxon>
        <taxon>Hypnocyclicus</taxon>
    </lineage>
</organism>
<sequence length="827" mass="91070">MKVIIIGGVAGGASAAARLRRISEETEIIMIERGDYISFANCGLPYHIGGVIKERDNLLVQTVKGMKERFNIDVRVKTEAIKIDTEKKVVILKNLETSEEYEESYDKLLLSPGASPIKPPIKGINDVDNVYTLRNMNDMDDIIEGLKTREAKRAVVIGAGFIGVEVAENLKHKGLKVSIIEKANQILTPMDFDIAAQLHLHLKEQEVELYLNNGVTEFRKNGDKTTVVLENGDFIDTDIVILSIGVRPEVKLVKEANLEIGETGGIKVNEYMQTSNKDIYAVGDAIEVNCFVSNKKILVPLAWPANRQGRLVADNMLGLKQNKYIATMGTAIAKVFDMTAASTGLNEKTLKRYGIKYRTLIVNKNDHAGYYPGSTPIVLKLVYNEETGTIYGAQGIGYNGVDKRIDVIATAMKGGIKAWDLQDLELAYAPPFNSAKDPINFFGYIAENIKNGELKHIEWHELKDLDPDKSVLLDIRTKEENMLGTIPGSIHIDLNELRKNLDKLNKEKEYIVYCAIGVRGFLAYRILVQNGFKARNLNGGYKFWYPTTVEQSNIGIFKNDGTSTGIDNYITENDGGMHVAHAEDAKSIEVDACGLQCPGPIMKTFKTIEELKDGDILSIKATDPGFKKDVVAWANKTGNRLLEVTSSKGIITAKIQKNTPKVENTTNAPAKTLDGQTIVVFSGDLDKVLASFIIANGAIAMGKKVSMFFTFWGLTALKKDGVKVKKSGLAKMFDIMLPKHVGKLPISKMNMGGMGAEMIKLVMKKNNVDSVETLMKQFLDNGGKIIACQMSMDLMGIKEEELIDGVEIGGVATYLGDSENANSNLFI</sequence>
<dbReference type="SUPFAM" id="SSF75169">
    <property type="entry name" value="DsrEFH-like"/>
    <property type="match status" value="1"/>
</dbReference>
<evidence type="ECO:0000313" key="8">
    <source>
        <dbReference type="EMBL" id="TDT72484.1"/>
    </source>
</evidence>
<comment type="similarity">
    <text evidence="2">Belongs to the class-III pyridine nucleotide-disulfide oxidoreductase family.</text>
</comment>
<dbReference type="SUPFAM" id="SSF51905">
    <property type="entry name" value="FAD/NAD(P)-binding domain"/>
    <property type="match status" value="1"/>
</dbReference>
<dbReference type="Proteomes" id="UP000294678">
    <property type="component" value="Unassembled WGS sequence"/>
</dbReference>
<reference evidence="8 9" key="1">
    <citation type="submission" date="2019-03" db="EMBL/GenBank/DDBJ databases">
        <title>Genomic Encyclopedia of Type Strains, Phase IV (KMG-IV): sequencing the most valuable type-strain genomes for metagenomic binning, comparative biology and taxonomic classification.</title>
        <authorList>
            <person name="Goeker M."/>
        </authorList>
    </citation>
    <scope>NUCLEOTIDE SEQUENCE [LARGE SCALE GENOMIC DNA]</scope>
    <source>
        <strain evidence="8 9">DSM 100055</strain>
    </source>
</reference>
<accession>A0AA46E0A4</accession>
<dbReference type="PROSITE" id="PS50206">
    <property type="entry name" value="RHODANESE_3"/>
    <property type="match status" value="1"/>
</dbReference>
<dbReference type="Pfam" id="PF01206">
    <property type="entry name" value="TusA"/>
    <property type="match status" value="1"/>
</dbReference>
<dbReference type="InterPro" id="IPR036873">
    <property type="entry name" value="Rhodanese-like_dom_sf"/>
</dbReference>
<gene>
    <name evidence="8" type="ORF">EV215_0290</name>
</gene>
<dbReference type="InterPro" id="IPR050260">
    <property type="entry name" value="FAD-bd_OxRdtase"/>
</dbReference>
<dbReference type="PANTHER" id="PTHR43429:SF1">
    <property type="entry name" value="NAD(P)H SULFUR OXIDOREDUCTASE (COA-DEPENDENT)"/>
    <property type="match status" value="1"/>
</dbReference>
<dbReference type="Pfam" id="PF02852">
    <property type="entry name" value="Pyr_redox_dim"/>
    <property type="match status" value="1"/>
</dbReference>
<dbReference type="InterPro" id="IPR027396">
    <property type="entry name" value="DsrEFH-like"/>
</dbReference>
<dbReference type="RefSeq" id="WP_134112162.1">
    <property type="nucleotide sequence ID" value="NZ_SOBG01000001.1"/>
</dbReference>
<keyword evidence="5" id="KW-0560">Oxidoreductase</keyword>
<dbReference type="Gene3D" id="3.40.250.10">
    <property type="entry name" value="Rhodanese-like domain"/>
    <property type="match status" value="1"/>
</dbReference>
<dbReference type="PROSITE" id="PS01148">
    <property type="entry name" value="UPF0033"/>
    <property type="match status" value="1"/>
</dbReference>
<dbReference type="InterPro" id="IPR032836">
    <property type="entry name" value="DsrE2-like"/>
</dbReference>
<keyword evidence="4" id="KW-0274">FAD</keyword>
<evidence type="ECO:0000256" key="2">
    <source>
        <dbReference type="ARBA" id="ARBA00009130"/>
    </source>
</evidence>
<dbReference type="PRINTS" id="PR00368">
    <property type="entry name" value="FADPNR"/>
</dbReference>
<dbReference type="SUPFAM" id="SSF55424">
    <property type="entry name" value="FAD/NAD-linked reductases, dimerisation (C-terminal) domain"/>
    <property type="match status" value="1"/>
</dbReference>
<dbReference type="InterPro" id="IPR001763">
    <property type="entry name" value="Rhodanese-like_dom"/>
</dbReference>
<evidence type="ECO:0000256" key="5">
    <source>
        <dbReference type="ARBA" id="ARBA00023002"/>
    </source>
</evidence>
<dbReference type="Gene3D" id="3.50.50.60">
    <property type="entry name" value="FAD/NAD(P)-binding domain"/>
    <property type="match status" value="2"/>
</dbReference>
<dbReference type="Pfam" id="PF00581">
    <property type="entry name" value="Rhodanese"/>
    <property type="match status" value="1"/>
</dbReference>
<comment type="cofactor">
    <cofactor evidence="1">
        <name>FAD</name>
        <dbReference type="ChEBI" id="CHEBI:57692"/>
    </cofactor>
</comment>
<evidence type="ECO:0000256" key="4">
    <source>
        <dbReference type="ARBA" id="ARBA00022827"/>
    </source>
</evidence>
<dbReference type="SUPFAM" id="SSF52821">
    <property type="entry name" value="Rhodanese/Cell cycle control phosphatase"/>
    <property type="match status" value="1"/>
</dbReference>
<dbReference type="EMBL" id="SOBG01000001">
    <property type="protein sequence ID" value="TDT72484.1"/>
    <property type="molecule type" value="Genomic_DNA"/>
</dbReference>
<dbReference type="Pfam" id="PF07992">
    <property type="entry name" value="Pyr_redox_2"/>
    <property type="match status" value="1"/>
</dbReference>
<evidence type="ECO:0000259" key="7">
    <source>
        <dbReference type="PROSITE" id="PS50206"/>
    </source>
</evidence>
<protein>
    <submittedName>
        <fullName evidence="8">NADPH-dependent 2,4-dienoyl-CoA reductase/sulfur reductase-like enzyme</fullName>
    </submittedName>
</protein>
<dbReference type="InterPro" id="IPR016156">
    <property type="entry name" value="FAD/NAD-linked_Rdtase_dimer_sf"/>
</dbReference>
<dbReference type="InterPro" id="IPR036868">
    <property type="entry name" value="TusA-like_sf"/>
</dbReference>
<feature type="domain" description="Rhodanese" evidence="7">
    <location>
        <begin position="466"/>
        <end position="550"/>
    </location>
</feature>
<evidence type="ECO:0000256" key="3">
    <source>
        <dbReference type="ARBA" id="ARBA00022630"/>
    </source>
</evidence>
<dbReference type="Gene3D" id="3.40.1260.10">
    <property type="entry name" value="DsrEFH-like"/>
    <property type="match status" value="1"/>
</dbReference>
<dbReference type="PANTHER" id="PTHR43429">
    <property type="entry name" value="PYRIDINE NUCLEOTIDE-DISULFIDE OXIDOREDUCTASE DOMAIN-CONTAINING"/>
    <property type="match status" value="1"/>
</dbReference>
<evidence type="ECO:0000313" key="9">
    <source>
        <dbReference type="Proteomes" id="UP000294678"/>
    </source>
</evidence>
<dbReference type="SMART" id="SM00450">
    <property type="entry name" value="RHOD"/>
    <property type="match status" value="1"/>
</dbReference>
<evidence type="ECO:0000256" key="1">
    <source>
        <dbReference type="ARBA" id="ARBA00001974"/>
    </source>
</evidence>
<comment type="caution">
    <text evidence="8">The sequence shown here is derived from an EMBL/GenBank/DDBJ whole genome shotgun (WGS) entry which is preliminary data.</text>
</comment>
<dbReference type="GO" id="GO:0016491">
    <property type="term" value="F:oxidoreductase activity"/>
    <property type="evidence" value="ECO:0007669"/>
    <property type="project" value="UniProtKB-KW"/>
</dbReference>
<dbReference type="Gene3D" id="3.30.110.40">
    <property type="entry name" value="TusA-like domain"/>
    <property type="match status" value="1"/>
</dbReference>
<dbReference type="InterPro" id="IPR004099">
    <property type="entry name" value="Pyr_nucl-diS_OxRdtase_dimer"/>
</dbReference>
<keyword evidence="6" id="KW-0676">Redox-active center</keyword>
<dbReference type="PRINTS" id="PR00411">
    <property type="entry name" value="PNDRDTASEI"/>
</dbReference>
<dbReference type="Pfam" id="PF13686">
    <property type="entry name" value="DrsE_2"/>
    <property type="match status" value="1"/>
</dbReference>
<dbReference type="InterPro" id="IPR001455">
    <property type="entry name" value="TusA-like"/>
</dbReference>
<keyword evidence="9" id="KW-1185">Reference proteome</keyword>
<dbReference type="InterPro" id="IPR023753">
    <property type="entry name" value="FAD/NAD-binding_dom"/>
</dbReference>
<dbReference type="AlphaFoldDB" id="A0AA46E0A4"/>
<name>A0AA46E0A4_9FUSO</name>
<keyword evidence="3" id="KW-0285">Flavoprotein</keyword>
<proteinExistence type="inferred from homology"/>
<dbReference type="InterPro" id="IPR036188">
    <property type="entry name" value="FAD/NAD-bd_sf"/>
</dbReference>